<evidence type="ECO:0000313" key="4">
    <source>
        <dbReference type="Proteomes" id="UP001549076"/>
    </source>
</evidence>
<dbReference type="EMBL" id="JBEPML010000028">
    <property type="protein sequence ID" value="MET3794727.1"/>
    <property type="molecule type" value="Genomic_DNA"/>
</dbReference>
<keyword evidence="3" id="KW-0675">Receptor</keyword>
<dbReference type="Gene3D" id="3.40.190.10">
    <property type="entry name" value="Periplasmic binding protein-like II"/>
    <property type="match status" value="1"/>
</dbReference>
<sequence>MLFTAILTFPVSVASAADFPNKPIRWVLGFGAGGASDILARSVARGLEKDLGVQVVVENRPGASGIIAAGVVHEAPKDGYTILLLSNSYFNNVALTDKFDFDPLNFEPVTEVAATPNIVVVPASSEIMSIQDLIDAAKAAPGKLSYASGGVGTGTHFGTELFKTMTDTDILHIPYKGTQPALLDLAAGRIDVMFAGASPALPLITAKRLRPIAVTSSRPAAVMPDLPPVAETVPGYEAVTWYAAFAPKGTPKEVVDRLNGAFKAALSDEQVVADLEKQAFDAEPTTPEGLAELLATFIQQTKETAQKARITLEATPQ</sequence>
<dbReference type="PIRSF" id="PIRSF017082">
    <property type="entry name" value="YflP"/>
    <property type="match status" value="1"/>
</dbReference>
<dbReference type="Gene3D" id="3.40.190.150">
    <property type="entry name" value="Bordetella uptake gene, domain 1"/>
    <property type="match status" value="1"/>
</dbReference>
<dbReference type="Proteomes" id="UP001549076">
    <property type="component" value="Unassembled WGS sequence"/>
</dbReference>
<dbReference type="InterPro" id="IPR005064">
    <property type="entry name" value="BUG"/>
</dbReference>
<name>A0ABV2N7D1_9HYPH</name>
<organism evidence="3 4">
    <name type="scientific">Aquamicrobium terrae</name>
    <dbReference type="NCBI Taxonomy" id="1324945"/>
    <lineage>
        <taxon>Bacteria</taxon>
        <taxon>Pseudomonadati</taxon>
        <taxon>Pseudomonadota</taxon>
        <taxon>Alphaproteobacteria</taxon>
        <taxon>Hyphomicrobiales</taxon>
        <taxon>Phyllobacteriaceae</taxon>
        <taxon>Aquamicrobium</taxon>
    </lineage>
</organism>
<evidence type="ECO:0000256" key="2">
    <source>
        <dbReference type="SAM" id="SignalP"/>
    </source>
</evidence>
<comment type="similarity">
    <text evidence="1">Belongs to the UPF0065 (bug) family.</text>
</comment>
<evidence type="ECO:0000313" key="3">
    <source>
        <dbReference type="EMBL" id="MET3794727.1"/>
    </source>
</evidence>
<dbReference type="RefSeq" id="WP_354199638.1">
    <property type="nucleotide sequence ID" value="NZ_JBEPML010000028.1"/>
</dbReference>
<dbReference type="PANTHER" id="PTHR42928">
    <property type="entry name" value="TRICARBOXYLATE-BINDING PROTEIN"/>
    <property type="match status" value="1"/>
</dbReference>
<feature type="signal peptide" evidence="2">
    <location>
        <begin position="1"/>
        <end position="16"/>
    </location>
</feature>
<dbReference type="PANTHER" id="PTHR42928:SF5">
    <property type="entry name" value="BLR1237 PROTEIN"/>
    <property type="match status" value="1"/>
</dbReference>
<keyword evidence="4" id="KW-1185">Reference proteome</keyword>
<dbReference type="Pfam" id="PF03401">
    <property type="entry name" value="TctC"/>
    <property type="match status" value="1"/>
</dbReference>
<evidence type="ECO:0000256" key="1">
    <source>
        <dbReference type="ARBA" id="ARBA00006987"/>
    </source>
</evidence>
<keyword evidence="2" id="KW-0732">Signal</keyword>
<feature type="chain" id="PRO_5045611085" evidence="2">
    <location>
        <begin position="17"/>
        <end position="317"/>
    </location>
</feature>
<proteinExistence type="inferred from homology"/>
<reference evidence="3 4" key="1">
    <citation type="submission" date="2024-06" db="EMBL/GenBank/DDBJ databases">
        <title>Genomic Encyclopedia of Type Strains, Phase IV (KMG-IV): sequencing the most valuable type-strain genomes for metagenomic binning, comparative biology and taxonomic classification.</title>
        <authorList>
            <person name="Goeker M."/>
        </authorList>
    </citation>
    <scope>NUCLEOTIDE SEQUENCE [LARGE SCALE GENOMIC DNA]</scope>
    <source>
        <strain evidence="3 4">DSM 27865</strain>
    </source>
</reference>
<protein>
    <submittedName>
        <fullName evidence="3">Tripartite-type tricarboxylate transporter receptor subunit TctC</fullName>
    </submittedName>
</protein>
<comment type="caution">
    <text evidence="3">The sequence shown here is derived from an EMBL/GenBank/DDBJ whole genome shotgun (WGS) entry which is preliminary data.</text>
</comment>
<gene>
    <name evidence="3" type="ORF">ABID37_004967</name>
</gene>
<dbReference type="SUPFAM" id="SSF53850">
    <property type="entry name" value="Periplasmic binding protein-like II"/>
    <property type="match status" value="1"/>
</dbReference>
<dbReference type="InterPro" id="IPR042100">
    <property type="entry name" value="Bug_dom1"/>
</dbReference>
<accession>A0ABV2N7D1</accession>